<evidence type="ECO:0000259" key="1">
    <source>
        <dbReference type="Pfam" id="PF13193"/>
    </source>
</evidence>
<protein>
    <submittedName>
        <fullName evidence="2">Acetoacetate-CoA ligase</fullName>
    </submittedName>
</protein>
<evidence type="ECO:0000313" key="3">
    <source>
        <dbReference type="Proteomes" id="UP000195321"/>
    </source>
</evidence>
<accession>A0A1Y3MDZ8</accession>
<evidence type="ECO:0000313" key="2">
    <source>
        <dbReference type="EMBL" id="OUM48678.1"/>
    </source>
</evidence>
<dbReference type="InterPro" id="IPR045851">
    <property type="entry name" value="AMP-bd_C_sf"/>
</dbReference>
<dbReference type="SUPFAM" id="SSF56801">
    <property type="entry name" value="Acetyl-CoA synthetase-like"/>
    <property type="match status" value="1"/>
</dbReference>
<feature type="domain" description="AMP-binding enzyme C-terminal" evidence="1">
    <location>
        <begin position="139"/>
        <end position="207"/>
    </location>
</feature>
<organism evidence="2 3">
    <name type="scientific">Bacillus pseudomycoides</name>
    <dbReference type="NCBI Taxonomy" id="64104"/>
    <lineage>
        <taxon>Bacteria</taxon>
        <taxon>Bacillati</taxon>
        <taxon>Bacillota</taxon>
        <taxon>Bacilli</taxon>
        <taxon>Bacillales</taxon>
        <taxon>Bacillaceae</taxon>
        <taxon>Bacillus</taxon>
        <taxon>Bacillus cereus group</taxon>
    </lineage>
</organism>
<sequence length="251" mass="28008">MKTDVWLVSTSGGTDVCTAFVGGSPILPVYAGEIQTRSLGANVQSFDDEGNSITNEVGELVITSQMPSMPIYLWGDDNNKRYLESYFEMYPGIWRHGDWIKFDDKGSCVIFGRSDSTINRLGVRLGTSEIYRIVESLDAIMESLVVDLELLGRKSFMPLFVVLKPGVNMSNDLKEAIKAEIKQKVSPRFVPDEVYVVEQIPKTLSGKKLEVPIRKILLGFPAEKVVNQGSMVNPESLSFFMDLAQIINKQE</sequence>
<comment type="caution">
    <text evidence="2">The sequence shown here is derived from an EMBL/GenBank/DDBJ whole genome shotgun (WGS) entry which is preliminary data.</text>
</comment>
<dbReference type="PANTHER" id="PTHR42921:SF1">
    <property type="entry name" value="ACETOACETYL-COA SYNTHETASE"/>
    <property type="match status" value="1"/>
</dbReference>
<reference evidence="2 3" key="1">
    <citation type="submission" date="2017-02" db="EMBL/GenBank/DDBJ databases">
        <title>Bacillus pseudomycoides isolate FSL K6-0042.</title>
        <authorList>
            <person name="Kovac J."/>
        </authorList>
    </citation>
    <scope>NUCLEOTIDE SEQUENCE [LARGE SCALE GENOMIC DNA]</scope>
    <source>
        <strain evidence="2 3">FSL K6-0042</strain>
    </source>
</reference>
<dbReference type="Gene3D" id="3.40.50.12780">
    <property type="entry name" value="N-terminal domain of ligase-like"/>
    <property type="match status" value="1"/>
</dbReference>
<keyword evidence="2" id="KW-0436">Ligase</keyword>
<name>A0A1Y3MDZ8_9BACI</name>
<dbReference type="AlphaFoldDB" id="A0A1Y3MDZ8"/>
<dbReference type="PANTHER" id="PTHR42921">
    <property type="entry name" value="ACETOACETYL-COA SYNTHETASE"/>
    <property type="match status" value="1"/>
</dbReference>
<dbReference type="InterPro" id="IPR025110">
    <property type="entry name" value="AMP-bd_C"/>
</dbReference>
<gene>
    <name evidence="2" type="ORF">BW425_12085</name>
</gene>
<dbReference type="InterPro" id="IPR042099">
    <property type="entry name" value="ANL_N_sf"/>
</dbReference>
<dbReference type="GO" id="GO:0030729">
    <property type="term" value="F:acetoacetate-CoA ligase activity"/>
    <property type="evidence" value="ECO:0007669"/>
    <property type="project" value="TreeGrafter"/>
</dbReference>
<proteinExistence type="predicted"/>
<dbReference type="Pfam" id="PF13193">
    <property type="entry name" value="AMP-binding_C"/>
    <property type="match status" value="1"/>
</dbReference>
<dbReference type="Proteomes" id="UP000195321">
    <property type="component" value="Unassembled WGS sequence"/>
</dbReference>
<dbReference type="EMBL" id="MWPX01000011">
    <property type="protein sequence ID" value="OUM48678.1"/>
    <property type="molecule type" value="Genomic_DNA"/>
</dbReference>
<dbReference type="Gene3D" id="3.30.300.30">
    <property type="match status" value="1"/>
</dbReference>